<dbReference type="PROSITE" id="PS50109">
    <property type="entry name" value="HIS_KIN"/>
    <property type="match status" value="1"/>
</dbReference>
<evidence type="ECO:0000256" key="1">
    <source>
        <dbReference type="ARBA" id="ARBA00000085"/>
    </source>
</evidence>
<dbReference type="Pfam" id="PF02518">
    <property type="entry name" value="HATPase_c"/>
    <property type="match status" value="1"/>
</dbReference>
<keyword evidence="6" id="KW-0808">Transferase</keyword>
<dbReference type="InterPro" id="IPR005467">
    <property type="entry name" value="His_kinase_dom"/>
</dbReference>
<dbReference type="SUPFAM" id="SSF47384">
    <property type="entry name" value="Homodimeric domain of signal transducing histidine kinase"/>
    <property type="match status" value="1"/>
</dbReference>
<keyword evidence="4" id="KW-0812">Transmembrane</keyword>
<feature type="transmembrane region" description="Helical" evidence="4">
    <location>
        <begin position="306"/>
        <end position="332"/>
    </location>
</feature>
<dbReference type="InterPro" id="IPR004358">
    <property type="entry name" value="Sig_transdc_His_kin-like_C"/>
</dbReference>
<dbReference type="EMBL" id="JBHSJJ010000003">
    <property type="protein sequence ID" value="MFC4871239.1"/>
    <property type="molecule type" value="Genomic_DNA"/>
</dbReference>
<comment type="caution">
    <text evidence="6">The sequence shown here is derived from an EMBL/GenBank/DDBJ whole genome shotgun (WGS) entry which is preliminary data.</text>
</comment>
<dbReference type="InterPro" id="IPR003661">
    <property type="entry name" value="HisK_dim/P_dom"/>
</dbReference>
<keyword evidence="3" id="KW-0597">Phosphoprotein</keyword>
<dbReference type="SMART" id="SM00388">
    <property type="entry name" value="HisKA"/>
    <property type="match status" value="1"/>
</dbReference>
<dbReference type="InterPro" id="IPR003594">
    <property type="entry name" value="HATPase_dom"/>
</dbReference>
<dbReference type="Gene3D" id="3.30.565.10">
    <property type="entry name" value="Histidine kinase-like ATPase, C-terminal domain"/>
    <property type="match status" value="1"/>
</dbReference>
<evidence type="ECO:0000313" key="7">
    <source>
        <dbReference type="Proteomes" id="UP001595818"/>
    </source>
</evidence>
<dbReference type="InterPro" id="IPR036097">
    <property type="entry name" value="HisK_dim/P_sf"/>
</dbReference>
<dbReference type="PANTHER" id="PTHR43547">
    <property type="entry name" value="TWO-COMPONENT HISTIDINE KINASE"/>
    <property type="match status" value="1"/>
</dbReference>
<reference evidence="7" key="1">
    <citation type="journal article" date="2019" name="Int. J. Syst. Evol. Microbiol.">
        <title>The Global Catalogue of Microorganisms (GCM) 10K type strain sequencing project: providing services to taxonomists for standard genome sequencing and annotation.</title>
        <authorList>
            <consortium name="The Broad Institute Genomics Platform"/>
            <consortium name="The Broad Institute Genome Sequencing Center for Infectious Disease"/>
            <person name="Wu L."/>
            <person name="Ma J."/>
        </authorList>
    </citation>
    <scope>NUCLEOTIDE SEQUENCE [LARGE SCALE GENOMIC DNA]</scope>
    <source>
        <strain evidence="7">CGMCC 4.7466</strain>
    </source>
</reference>
<evidence type="ECO:0000256" key="3">
    <source>
        <dbReference type="ARBA" id="ARBA00022553"/>
    </source>
</evidence>
<keyword evidence="4" id="KW-1133">Transmembrane helix</keyword>
<dbReference type="PRINTS" id="PR00344">
    <property type="entry name" value="BCTRLSENSOR"/>
</dbReference>
<dbReference type="RefSeq" id="WP_377062530.1">
    <property type="nucleotide sequence ID" value="NZ_JBHSJJ010000003.1"/>
</dbReference>
<dbReference type="InterPro" id="IPR036890">
    <property type="entry name" value="HATPase_C_sf"/>
</dbReference>
<proteinExistence type="predicted"/>
<organism evidence="6 7">
    <name type="scientific">Negadavirga shengliensis</name>
    <dbReference type="NCBI Taxonomy" id="1389218"/>
    <lineage>
        <taxon>Bacteria</taxon>
        <taxon>Pseudomonadati</taxon>
        <taxon>Bacteroidota</taxon>
        <taxon>Cytophagia</taxon>
        <taxon>Cytophagales</taxon>
        <taxon>Cyclobacteriaceae</taxon>
        <taxon>Negadavirga</taxon>
    </lineage>
</organism>
<dbReference type="SMART" id="SM00387">
    <property type="entry name" value="HATPase_c"/>
    <property type="match status" value="1"/>
</dbReference>
<name>A0ABV9SYE5_9BACT</name>
<dbReference type="Proteomes" id="UP001595818">
    <property type="component" value="Unassembled WGS sequence"/>
</dbReference>
<dbReference type="SUPFAM" id="SSF55874">
    <property type="entry name" value="ATPase domain of HSP90 chaperone/DNA topoisomerase II/histidine kinase"/>
    <property type="match status" value="1"/>
</dbReference>
<comment type="catalytic activity">
    <reaction evidence="1">
        <text>ATP + protein L-histidine = ADP + protein N-phospho-L-histidine.</text>
        <dbReference type="EC" id="2.7.13.3"/>
    </reaction>
</comment>
<accession>A0ABV9SYE5</accession>
<evidence type="ECO:0000256" key="2">
    <source>
        <dbReference type="ARBA" id="ARBA00012438"/>
    </source>
</evidence>
<dbReference type="PANTHER" id="PTHR43547:SF2">
    <property type="entry name" value="HYBRID SIGNAL TRANSDUCTION HISTIDINE KINASE C"/>
    <property type="match status" value="1"/>
</dbReference>
<dbReference type="Pfam" id="PF00512">
    <property type="entry name" value="HisKA"/>
    <property type="match status" value="1"/>
</dbReference>
<dbReference type="Gene3D" id="1.10.287.130">
    <property type="match status" value="1"/>
</dbReference>
<evidence type="ECO:0000259" key="5">
    <source>
        <dbReference type="PROSITE" id="PS50109"/>
    </source>
</evidence>
<gene>
    <name evidence="6" type="ORF">ACFPFU_06035</name>
</gene>
<keyword evidence="7" id="KW-1185">Reference proteome</keyword>
<dbReference type="GO" id="GO:0016301">
    <property type="term" value="F:kinase activity"/>
    <property type="evidence" value="ECO:0007669"/>
    <property type="project" value="UniProtKB-KW"/>
</dbReference>
<protein>
    <recommendedName>
        <fullName evidence="2">histidine kinase</fullName>
        <ecNumber evidence="2">2.7.13.3</ecNumber>
    </recommendedName>
</protein>
<evidence type="ECO:0000256" key="4">
    <source>
        <dbReference type="SAM" id="Phobius"/>
    </source>
</evidence>
<feature type="domain" description="Histidine kinase" evidence="5">
    <location>
        <begin position="347"/>
        <end position="566"/>
    </location>
</feature>
<sequence length="566" mass="64386">MKIIIFLMSLATLGLVGFQFYWVSNVLQINQERFEQNVYQALASTADKLEKGEASDILLSSLAGDTVFQQALFQPIEPIQLQVRRRQVAINRPSMVDSLFSQPMPQISPTFQKLIASKEGEPKSFRQIEKYFHMSPSVASTLFTPDEMAILLQEKEKYLEFLSKQDQYFNKRKYASTRQAYIVEEYNVPRDVAETIVQANLKIELVEVVVHQLLLQGKQYVLNRMDTAQVKNEIRSQLDKRGIDQPFELAVIDERDSIIGVGEIADLVSLKNSGIRAELFPSDLVGSDNFLVIDFPNKKNYLLQQIWMPLMSSLVFMGIIIFCFVYAIQVIIRQKKISEIKNDFINNMTHEFKTPISTVSLAIEALQDPDLMNQESIRNRYLAIIKEENKRLGTQVEQVLQAAALDKKDFRLKIEKINIIELIASAKEHFGLIVEKRGGSIDADFDISDREIEADFFHLSNIINNLLDNANKYSKAAPNIKVYVKDLGNQFSIAIKDFGVGMSKDALKKIFDKFYRVPTGNIHDVKGFGLGLSYVKTMVEAHKGTVSVESELGRGSVFTINLPKRQ</sequence>
<dbReference type="EC" id="2.7.13.3" evidence="2"/>
<keyword evidence="6" id="KW-0418">Kinase</keyword>
<dbReference type="CDD" id="cd00082">
    <property type="entry name" value="HisKA"/>
    <property type="match status" value="1"/>
</dbReference>
<keyword evidence="4" id="KW-0472">Membrane</keyword>
<evidence type="ECO:0000313" key="6">
    <source>
        <dbReference type="EMBL" id="MFC4871239.1"/>
    </source>
</evidence>